<reference evidence="1" key="1">
    <citation type="submission" date="2018-06" db="EMBL/GenBank/DDBJ databases">
        <authorList>
            <person name="Zhirakovskaya E."/>
        </authorList>
    </citation>
    <scope>NUCLEOTIDE SEQUENCE</scope>
</reference>
<organism evidence="1">
    <name type="scientific">hydrothermal vent metagenome</name>
    <dbReference type="NCBI Taxonomy" id="652676"/>
    <lineage>
        <taxon>unclassified sequences</taxon>
        <taxon>metagenomes</taxon>
        <taxon>ecological metagenomes</taxon>
    </lineage>
</organism>
<dbReference type="Pfam" id="PF06073">
    <property type="entry name" value="DUF934"/>
    <property type="match status" value="1"/>
</dbReference>
<proteinExistence type="predicted"/>
<name>A0A3B0ZDJ5_9ZZZZ</name>
<protein>
    <submittedName>
        <fullName evidence="1">Oxidoreductase probably involved in sulfite reduction</fullName>
    </submittedName>
</protein>
<dbReference type="AlphaFoldDB" id="A0A3B0ZDJ5"/>
<dbReference type="InterPro" id="IPR008318">
    <property type="entry name" value="UCP030820"/>
</dbReference>
<dbReference type="PIRSF" id="PIRSF030820">
    <property type="entry name" value="UCP030820"/>
    <property type="match status" value="1"/>
</dbReference>
<evidence type="ECO:0000313" key="1">
    <source>
        <dbReference type="EMBL" id="VAW84329.1"/>
    </source>
</evidence>
<gene>
    <name evidence="1" type="ORF">MNBD_GAMMA18-1897</name>
</gene>
<dbReference type="EMBL" id="UOFP01000040">
    <property type="protein sequence ID" value="VAW84329.1"/>
    <property type="molecule type" value="Genomic_DNA"/>
</dbReference>
<accession>A0A3B0ZDJ5</accession>
<sequence>MQIIKNRTVVEDSWQLLNMDEPLVDGDIIVPFERWQAERDQLLAHNGSVGVKISAGQKLSEVVDSLPHFKIIALAFEKFSDGRGYSYAYLLRERYHYSGEIRAVGDVLHDQLAYMARCGIDSFMLCDGQDLQEALCAFDDFSIHYQAATDGVEPIYRQR</sequence>